<evidence type="ECO:0000256" key="4">
    <source>
        <dbReference type="ARBA" id="ARBA00023172"/>
    </source>
</evidence>
<keyword evidence="4" id="KW-0233">DNA recombination</keyword>
<comment type="subcellular location">
    <subcellularLocation>
        <location evidence="1">Nucleus</location>
    </subcellularLocation>
</comment>
<dbReference type="OrthoDB" id="5576441at2759"/>
<gene>
    <name evidence="9" type="ORF">BDZ90DRAFT_234923</name>
</gene>
<dbReference type="GO" id="GO:0033557">
    <property type="term" value="C:Slx1-Slx4 complex"/>
    <property type="evidence" value="ECO:0007669"/>
    <property type="project" value="InterPro"/>
</dbReference>
<dbReference type="RefSeq" id="XP_025359269.1">
    <property type="nucleotide sequence ID" value="XM_025507194.1"/>
</dbReference>
<proteinExistence type="inferred from homology"/>
<feature type="region of interest" description="Disordered" evidence="8">
    <location>
        <begin position="158"/>
        <end position="183"/>
    </location>
</feature>
<evidence type="ECO:0000256" key="3">
    <source>
        <dbReference type="ARBA" id="ARBA00022763"/>
    </source>
</evidence>
<name>A0A316UH53_9BASI</name>
<protein>
    <recommendedName>
        <fullName evidence="7">Structure-specific endonuclease subunit SLX4</fullName>
    </recommendedName>
</protein>
<reference evidence="9 10" key="1">
    <citation type="journal article" date="2018" name="Mol. Biol. Evol.">
        <title>Broad Genomic Sampling Reveals a Smut Pathogenic Ancestry of the Fungal Clade Ustilaginomycotina.</title>
        <authorList>
            <person name="Kijpornyongpan T."/>
            <person name="Mondo S.J."/>
            <person name="Barry K."/>
            <person name="Sandor L."/>
            <person name="Lee J."/>
            <person name="Lipzen A."/>
            <person name="Pangilinan J."/>
            <person name="LaButti K."/>
            <person name="Hainaut M."/>
            <person name="Henrissat B."/>
            <person name="Grigoriev I.V."/>
            <person name="Spatafora J.W."/>
            <person name="Aime M.C."/>
        </authorList>
    </citation>
    <scope>NUCLEOTIDE SEQUENCE [LARGE SCALE GENOMIC DNA]</scope>
    <source>
        <strain evidence="9 10">MCA 5214</strain>
    </source>
</reference>
<dbReference type="GO" id="GO:0006281">
    <property type="term" value="P:DNA repair"/>
    <property type="evidence" value="ECO:0007669"/>
    <property type="project" value="UniProtKB-KW"/>
</dbReference>
<dbReference type="GO" id="GO:0006260">
    <property type="term" value="P:DNA replication"/>
    <property type="evidence" value="ECO:0007669"/>
    <property type="project" value="InterPro"/>
</dbReference>
<evidence type="ECO:0000313" key="10">
    <source>
        <dbReference type="Proteomes" id="UP000245884"/>
    </source>
</evidence>
<evidence type="ECO:0000256" key="2">
    <source>
        <dbReference type="ARBA" id="ARBA00006661"/>
    </source>
</evidence>
<evidence type="ECO:0000256" key="8">
    <source>
        <dbReference type="SAM" id="MobiDB-lite"/>
    </source>
</evidence>
<dbReference type="STRING" id="1569628.A0A316UH53"/>
<dbReference type="EMBL" id="KZ819680">
    <property type="protein sequence ID" value="PWN24657.1"/>
    <property type="molecule type" value="Genomic_DNA"/>
</dbReference>
<feature type="compositionally biased region" description="Low complexity" evidence="8">
    <location>
        <begin position="32"/>
        <end position="66"/>
    </location>
</feature>
<evidence type="ECO:0000256" key="7">
    <source>
        <dbReference type="ARBA" id="ARBA00029496"/>
    </source>
</evidence>
<keyword evidence="10" id="KW-1185">Reference proteome</keyword>
<evidence type="ECO:0000256" key="6">
    <source>
        <dbReference type="ARBA" id="ARBA00023242"/>
    </source>
</evidence>
<accession>A0A316UH53</accession>
<dbReference type="Pfam" id="PF09494">
    <property type="entry name" value="Slx4"/>
    <property type="match status" value="1"/>
</dbReference>
<evidence type="ECO:0000256" key="5">
    <source>
        <dbReference type="ARBA" id="ARBA00023204"/>
    </source>
</evidence>
<keyword evidence="3" id="KW-0227">DNA damage</keyword>
<organism evidence="9 10">
    <name type="scientific">Jaminaea rosea</name>
    <dbReference type="NCBI Taxonomy" id="1569628"/>
    <lineage>
        <taxon>Eukaryota</taxon>
        <taxon>Fungi</taxon>
        <taxon>Dikarya</taxon>
        <taxon>Basidiomycota</taxon>
        <taxon>Ustilaginomycotina</taxon>
        <taxon>Exobasidiomycetes</taxon>
        <taxon>Microstromatales</taxon>
        <taxon>Microstromatales incertae sedis</taxon>
        <taxon>Jaminaea</taxon>
    </lineage>
</organism>
<dbReference type="GeneID" id="37029017"/>
<sequence>MVSKRNNIASTSSGNLLLDALDSVEWQPPAPSNSTAAASAVRSSSTTASHSTGVRARSFASSPSAAITKKSKSKRIDPSPPARSDENDDDAAGPAGSFIAQLISSKRAEEPDWSSYSLARLREEVKRWGYRSSTSDREELHEKAHSIWLALKPDTLAPARSRASPPRAPPPPESLSRTGTGKSPLLSPTLQTHLLTSIHSDSQLHRRILLMEPVPFEEVWSIAQRHGLVDLLHEHEKKRGWANKLKEEVKVWLDQRGVVWYQGELSGWRRDRR</sequence>
<dbReference type="Proteomes" id="UP000245884">
    <property type="component" value="Unassembled WGS sequence"/>
</dbReference>
<keyword evidence="6" id="KW-0539">Nucleus</keyword>
<keyword evidence="5" id="KW-0234">DNA repair</keyword>
<dbReference type="InterPro" id="IPR018574">
    <property type="entry name" value="Structure-sp_endonuc_su_Slx4"/>
</dbReference>
<dbReference type="GO" id="GO:0006310">
    <property type="term" value="P:DNA recombination"/>
    <property type="evidence" value="ECO:0007669"/>
    <property type="project" value="UniProtKB-KW"/>
</dbReference>
<comment type="similarity">
    <text evidence="2">Belongs to the SLX4 family.</text>
</comment>
<evidence type="ECO:0000256" key="1">
    <source>
        <dbReference type="ARBA" id="ARBA00004123"/>
    </source>
</evidence>
<dbReference type="AlphaFoldDB" id="A0A316UH53"/>
<evidence type="ECO:0000313" key="9">
    <source>
        <dbReference type="EMBL" id="PWN24657.1"/>
    </source>
</evidence>
<feature type="region of interest" description="Disordered" evidence="8">
    <location>
        <begin position="25"/>
        <end position="94"/>
    </location>
</feature>